<keyword evidence="2" id="KW-1185">Reference proteome</keyword>
<dbReference type="KEGG" id="cthd:CDO33_08780"/>
<comment type="caution">
    <text evidence="1">The sequence shown here is derived from an EMBL/GenBank/DDBJ whole genome shotgun (WGS) entry which is preliminary data.</text>
</comment>
<organism evidence="1 2">
    <name type="scientific">Clostridium thermosuccinogenes</name>
    <dbReference type="NCBI Taxonomy" id="84032"/>
    <lineage>
        <taxon>Bacteria</taxon>
        <taxon>Bacillati</taxon>
        <taxon>Bacillota</taxon>
        <taxon>Clostridia</taxon>
        <taxon>Eubacteriales</taxon>
        <taxon>Clostridiaceae</taxon>
        <taxon>Clostridium</taxon>
    </lineage>
</organism>
<proteinExistence type="predicted"/>
<dbReference type="Gene3D" id="3.30.460.40">
    <property type="match status" value="1"/>
</dbReference>
<name>A0A2K2F918_9CLOT</name>
<dbReference type="RefSeq" id="WP_103083009.1">
    <property type="nucleotide sequence ID" value="NZ_CP021850.1"/>
</dbReference>
<gene>
    <name evidence="1" type="ORF">CDQ84_17360</name>
</gene>
<protein>
    <recommendedName>
        <fullName evidence="3">LicD family protein</fullName>
    </recommendedName>
</protein>
<sequence length="216" mass="25500">MSMDYISESNLSYLNMMKDIYEVSLACNTKTYIWGGFTVDILEGKFLREHGDLDGFVENMMALLDDLKSEYESKGYEVDFINDINMLTIRKGDQHAAFNPLDVNENVAMWRHIGDQGTVYFPYSWLDNAPREFYNTYVYTSGINFEYGFRKIVHLLNPEWKVREKDRVSLEYFQNKIIEKGINEKDILSCIWSYSPFWIKKGYSPFDKPTLVWPML</sequence>
<dbReference type="OrthoDB" id="9800567at2"/>
<evidence type="ECO:0000313" key="2">
    <source>
        <dbReference type="Proteomes" id="UP000236151"/>
    </source>
</evidence>
<evidence type="ECO:0008006" key="3">
    <source>
        <dbReference type="Google" id="ProtNLM"/>
    </source>
</evidence>
<dbReference type="Pfam" id="PF10706">
    <property type="entry name" value="Aminoglyc_resit"/>
    <property type="match status" value="1"/>
</dbReference>
<dbReference type="InterPro" id="IPR019646">
    <property type="entry name" value="Aminoglyc_AdlTrfase"/>
</dbReference>
<evidence type="ECO:0000313" key="1">
    <source>
        <dbReference type="EMBL" id="PNT95292.1"/>
    </source>
</evidence>
<reference evidence="2" key="1">
    <citation type="submission" date="2017-06" db="EMBL/GenBank/DDBJ databases">
        <title>Investigating the central metabolism of Clostridium thermosuccinogenes.</title>
        <authorList>
            <person name="Koendjbiharie J.G."/>
            <person name="Van Kranenburg R."/>
            <person name="Vriesendorp B."/>
        </authorList>
    </citation>
    <scope>NUCLEOTIDE SEQUENCE [LARGE SCALE GENOMIC DNA]</scope>
    <source>
        <strain evidence="2">DSM 5806</strain>
    </source>
</reference>
<accession>A0A2K2F918</accession>
<dbReference type="AlphaFoldDB" id="A0A2K2F918"/>
<dbReference type="EMBL" id="NIOJ01000070">
    <property type="protein sequence ID" value="PNT95292.1"/>
    <property type="molecule type" value="Genomic_DNA"/>
</dbReference>
<dbReference type="Proteomes" id="UP000236151">
    <property type="component" value="Unassembled WGS sequence"/>
</dbReference>